<dbReference type="SUPFAM" id="SSF52540">
    <property type="entry name" value="P-loop containing nucleoside triphosphate hydrolases"/>
    <property type="match status" value="1"/>
</dbReference>
<dbReference type="PANTHER" id="PTHR10039">
    <property type="entry name" value="AMELOGENIN"/>
    <property type="match status" value="1"/>
</dbReference>
<proteinExistence type="predicted"/>
<dbReference type="InterPro" id="IPR056884">
    <property type="entry name" value="NPHP3-like_N"/>
</dbReference>
<evidence type="ECO:0000313" key="4">
    <source>
        <dbReference type="Proteomes" id="UP000754883"/>
    </source>
</evidence>
<feature type="domain" description="NACHT" evidence="2">
    <location>
        <begin position="80"/>
        <end position="225"/>
    </location>
</feature>
<dbReference type="EMBL" id="CABFNO020001469">
    <property type="protein sequence ID" value="CAG9990335.1"/>
    <property type="molecule type" value="Genomic_DNA"/>
</dbReference>
<dbReference type="OrthoDB" id="538223at2759"/>
<dbReference type="InterPro" id="IPR007111">
    <property type="entry name" value="NACHT_NTPase"/>
</dbReference>
<protein>
    <recommendedName>
        <fullName evidence="2">NACHT domain-containing protein</fullName>
    </recommendedName>
</protein>
<dbReference type="Proteomes" id="UP000754883">
    <property type="component" value="Unassembled WGS sequence"/>
</dbReference>
<evidence type="ECO:0000313" key="3">
    <source>
        <dbReference type="EMBL" id="CAG9990335.1"/>
    </source>
</evidence>
<dbReference type="Gene3D" id="3.40.50.300">
    <property type="entry name" value="P-loop containing nucleotide triphosphate hydrolases"/>
    <property type="match status" value="1"/>
</dbReference>
<evidence type="ECO:0000256" key="1">
    <source>
        <dbReference type="ARBA" id="ARBA00022737"/>
    </source>
</evidence>
<comment type="caution">
    <text evidence="3">The sequence shown here is derived from an EMBL/GenBank/DDBJ whole genome shotgun (WGS) entry which is preliminary data.</text>
</comment>
<accession>A0A9N9UK31</accession>
<reference evidence="3" key="1">
    <citation type="submission" date="2021-10" db="EMBL/GenBank/DDBJ databases">
        <authorList>
            <person name="Piombo E."/>
        </authorList>
    </citation>
    <scope>NUCLEOTIDE SEQUENCE</scope>
</reference>
<keyword evidence="1" id="KW-0677">Repeat</keyword>
<name>A0A9N9UK31_9HYPO</name>
<dbReference type="PROSITE" id="PS50837">
    <property type="entry name" value="NACHT"/>
    <property type="match status" value="1"/>
</dbReference>
<organism evidence="3 4">
    <name type="scientific">Clonostachys byssicola</name>
    <dbReference type="NCBI Taxonomy" id="160290"/>
    <lineage>
        <taxon>Eukaryota</taxon>
        <taxon>Fungi</taxon>
        <taxon>Dikarya</taxon>
        <taxon>Ascomycota</taxon>
        <taxon>Pezizomycotina</taxon>
        <taxon>Sordariomycetes</taxon>
        <taxon>Hypocreomycetidae</taxon>
        <taxon>Hypocreales</taxon>
        <taxon>Bionectriaceae</taxon>
        <taxon>Clonostachys</taxon>
    </lineage>
</organism>
<dbReference type="InterPro" id="IPR027417">
    <property type="entry name" value="P-loop_NTPase"/>
</dbReference>
<sequence length="551" mass="62331">MSNNMGTFIITIVTQSTFGDNAAILGGITNVLISDSLPTAGGATYDSFAERHNATCLANTRTDLLNQIQGRLESEMSEFIIIWLKGMAGTGKSTIARTIAKWLREAGDHNTLNVNFFFKEGDRDRGHAQLFFTTIAFQLKTLDSDLGSLIDSATKADPGIHHKGLEEQFDKLIMQPLRAVQKSMIITIVVDALDECDDGNLIVTLLAQLSEIPSLTIRIFLTSRPEVPFRLVFKKLTCQYQDISLHEIPHSVIKQDLTTFFIHALGEIRDKQNNIRLHDDQLPPDWPGPENIRLLVEMASPLFISASTICRFIDSNSIPPEEQLHKILACRHTIQLEGVYAPILSQLLCNVTKNDQRGVVENFKKVVGSVVSLFETLSANSLSALLGVRRRKVDPILCQLHSVLIVPSDPDAPIEMLHKSFRDYLFSKGKSGQKPHQFWVDSRKSHERIASRCLKILENSLTRIFSRLTSLRTYLGDITNEVRDLIPSHVQYACRNWIYHLNHANWTLRIEAQVESFFENHFLHWAETLLFIESHRPQTMEQLAYVSLSSY</sequence>
<dbReference type="PANTHER" id="PTHR10039:SF17">
    <property type="entry name" value="FUNGAL STAND N-TERMINAL GOODBYE DOMAIN-CONTAINING PROTEIN-RELATED"/>
    <property type="match status" value="1"/>
</dbReference>
<gene>
    <name evidence="3" type="ORF">CBYS24578_00012561</name>
</gene>
<evidence type="ECO:0000259" key="2">
    <source>
        <dbReference type="PROSITE" id="PS50837"/>
    </source>
</evidence>
<keyword evidence="4" id="KW-1185">Reference proteome</keyword>
<dbReference type="Pfam" id="PF24883">
    <property type="entry name" value="NPHP3_N"/>
    <property type="match status" value="1"/>
</dbReference>
<dbReference type="AlphaFoldDB" id="A0A9N9UK31"/>